<dbReference type="EMBL" id="RQYF01000014">
    <property type="protein sequence ID" value="RRD92141.1"/>
    <property type="molecule type" value="Genomic_DNA"/>
</dbReference>
<dbReference type="Proteomes" id="UP000279562">
    <property type="component" value="Unassembled WGS sequence"/>
</dbReference>
<protein>
    <submittedName>
        <fullName evidence="1">RSAM-modified peptide</fullName>
    </submittedName>
</protein>
<dbReference type="AlphaFoldDB" id="A0A3P2A9S7"/>
<evidence type="ECO:0000313" key="1">
    <source>
        <dbReference type="EMBL" id="RRD92141.1"/>
    </source>
</evidence>
<sequence length="68" mass="7374">MNFDDLKKVALSKNQMRAIKGGSGTCGYKSPSGTVECNVSKTQAQFMATENGHWCCDSCNISSYCGKR</sequence>
<accession>A0A3P2A9S7</accession>
<reference evidence="1 2" key="1">
    <citation type="submission" date="2018-11" db="EMBL/GenBank/DDBJ databases">
        <title>Genomes From Bacteria Associated with the Canine Oral Cavity: a Test Case for Automated Genome-Based Taxonomic Assignment.</title>
        <authorList>
            <person name="Coil D.A."/>
            <person name="Jospin G."/>
            <person name="Darling A.E."/>
            <person name="Wallis C."/>
            <person name="Davis I.J."/>
            <person name="Harris S."/>
            <person name="Eisen J.A."/>
            <person name="Holcombe L.J."/>
            <person name="O'Flynn C."/>
        </authorList>
    </citation>
    <scope>NUCLEOTIDE SEQUENCE [LARGE SCALE GENOMIC DNA]</scope>
    <source>
        <strain evidence="1 2">OH1047_COT-310</strain>
    </source>
</reference>
<proteinExistence type="predicted"/>
<dbReference type="RefSeq" id="WP_125238782.1">
    <property type="nucleotide sequence ID" value="NZ_RQYF01000014.1"/>
</dbReference>
<organism evidence="1 2">
    <name type="scientific">Prevotella heparinolytica</name>
    <dbReference type="NCBI Taxonomy" id="28113"/>
    <lineage>
        <taxon>Bacteria</taxon>
        <taxon>Pseudomonadati</taxon>
        <taxon>Bacteroidota</taxon>
        <taxon>Bacteroidia</taxon>
        <taxon>Bacteroidales</taxon>
        <taxon>Bacteroidaceae</taxon>
        <taxon>Bacteroides</taxon>
    </lineage>
</organism>
<comment type="caution">
    <text evidence="1">The sequence shown here is derived from an EMBL/GenBank/DDBJ whole genome shotgun (WGS) entry which is preliminary data.</text>
</comment>
<evidence type="ECO:0000313" key="2">
    <source>
        <dbReference type="Proteomes" id="UP000279562"/>
    </source>
</evidence>
<dbReference type="NCBIfam" id="TIGR04149">
    <property type="entry name" value="GG_sam_targ_CFB"/>
    <property type="match status" value="1"/>
</dbReference>
<gene>
    <name evidence="1" type="ORF">EII33_05035</name>
</gene>
<name>A0A3P2A9S7_9BACE</name>
<keyword evidence="2" id="KW-1185">Reference proteome</keyword>
<dbReference type="InterPro" id="IPR026408">
    <property type="entry name" value="GG_sam_targ_CFB"/>
</dbReference>